<proteinExistence type="inferred from homology"/>
<dbReference type="CDD" id="cd00431">
    <property type="entry name" value="cysteine_hydrolases"/>
    <property type="match status" value="1"/>
</dbReference>
<keyword evidence="2" id="KW-0378">Hydrolase</keyword>
<dbReference type="Gene3D" id="3.40.50.850">
    <property type="entry name" value="Isochorismatase-like"/>
    <property type="match status" value="1"/>
</dbReference>
<dbReference type="RefSeq" id="WP_059352137.1">
    <property type="nucleotide sequence ID" value="NZ_LDYG01000059.1"/>
</dbReference>
<dbReference type="Pfam" id="PF00857">
    <property type="entry name" value="Isochorismatase"/>
    <property type="match status" value="1"/>
</dbReference>
<dbReference type="PANTHER" id="PTHR43540">
    <property type="entry name" value="PEROXYUREIDOACRYLATE/UREIDOACRYLATE AMIDOHYDROLASE-RELATED"/>
    <property type="match status" value="1"/>
</dbReference>
<dbReference type="PANTHER" id="PTHR43540:SF6">
    <property type="entry name" value="ISOCHORISMATASE-LIKE DOMAIN-CONTAINING PROTEIN"/>
    <property type="match status" value="1"/>
</dbReference>
<evidence type="ECO:0000313" key="4">
    <source>
        <dbReference type="EMBL" id="KUP03897.1"/>
    </source>
</evidence>
<dbReference type="InterPro" id="IPR036380">
    <property type="entry name" value="Isochorismatase-like_sf"/>
</dbReference>
<comment type="caution">
    <text evidence="4">The sequence shown here is derived from an EMBL/GenBank/DDBJ whole genome shotgun (WGS) entry which is preliminary data.</text>
</comment>
<dbReference type="EMBL" id="LDYG01000059">
    <property type="protein sequence ID" value="KUP03897.1"/>
    <property type="molecule type" value="Genomic_DNA"/>
</dbReference>
<dbReference type="SUPFAM" id="SSF52499">
    <property type="entry name" value="Isochorismatase-like hydrolases"/>
    <property type="match status" value="1"/>
</dbReference>
<feature type="domain" description="Isochorismatase-like" evidence="3">
    <location>
        <begin position="9"/>
        <end position="167"/>
    </location>
</feature>
<keyword evidence="5" id="KW-1185">Reference proteome</keyword>
<evidence type="ECO:0000256" key="1">
    <source>
        <dbReference type="ARBA" id="ARBA00006336"/>
    </source>
</evidence>
<evidence type="ECO:0000313" key="5">
    <source>
        <dbReference type="Proteomes" id="UP000074108"/>
    </source>
</evidence>
<dbReference type="PATRIC" id="fig|1150625.3.peg.3636"/>
<dbReference type="OrthoDB" id="4305745at2"/>
<reference evidence="4 5" key="1">
    <citation type="journal article" date="2016" name="Front. Microbiol.">
        <title>Microevolution Analysis of Bacillus coahuilensis Unveils Differences in Phosphorus Acquisition Strategies and Their Regulation.</title>
        <authorList>
            <person name="Gomez-Lunar Z."/>
            <person name="Hernandez-Gonzalez I."/>
            <person name="Rodriguez-Torres M.D."/>
            <person name="Souza V."/>
            <person name="Olmedo-Alvarez G."/>
        </authorList>
    </citation>
    <scope>NUCLEOTIDE SEQUENCE [LARGE SCALE GENOMIC DNA]</scope>
    <source>
        <strain evidence="5">p1.1.43</strain>
    </source>
</reference>
<dbReference type="AlphaFoldDB" id="A0A147K3P9"/>
<organism evidence="4 5">
    <name type="scientific">Bacillus coahuilensis p1.1.43</name>
    <dbReference type="NCBI Taxonomy" id="1150625"/>
    <lineage>
        <taxon>Bacteria</taxon>
        <taxon>Bacillati</taxon>
        <taxon>Bacillota</taxon>
        <taxon>Bacilli</taxon>
        <taxon>Bacillales</taxon>
        <taxon>Bacillaceae</taxon>
        <taxon>Bacillus</taxon>
    </lineage>
</organism>
<dbReference type="Proteomes" id="UP000074108">
    <property type="component" value="Unassembled WGS sequence"/>
</dbReference>
<dbReference type="STRING" id="1150625.Q75_17305"/>
<dbReference type="InterPro" id="IPR000868">
    <property type="entry name" value="Isochorismatase-like_dom"/>
</dbReference>
<comment type="similarity">
    <text evidence="1">Belongs to the isochorismatase family.</text>
</comment>
<evidence type="ECO:0000256" key="2">
    <source>
        <dbReference type="ARBA" id="ARBA00022801"/>
    </source>
</evidence>
<protein>
    <submittedName>
        <fullName evidence="4">Isochorismatase</fullName>
    </submittedName>
</protein>
<name>A0A147K3P9_9BACI</name>
<gene>
    <name evidence="4" type="ORF">Q75_17305</name>
</gene>
<dbReference type="InterPro" id="IPR050272">
    <property type="entry name" value="Isochorismatase-like_hydrls"/>
</dbReference>
<dbReference type="GO" id="GO:0016787">
    <property type="term" value="F:hydrolase activity"/>
    <property type="evidence" value="ECO:0007669"/>
    <property type="project" value="UniProtKB-KW"/>
</dbReference>
<evidence type="ECO:0000259" key="3">
    <source>
        <dbReference type="Pfam" id="PF00857"/>
    </source>
</evidence>
<accession>A0A147K3P9</accession>
<sequence length="189" mass="21236">MKSSPKSYALLIIDCINSFQYKDGPLLRQRAKTIVSPILSLKEFAYEHKLPIIYVNDHYNLWKADLETIFEECKTPENKPFLEQLKPNDTDYFLIKPKHSAFYGTALHTLLHSKGIDTLIITGLVSNVCVLFSANDAFMRDFNVIVPSDSTVSLKDSDQEFALKMVNGTLGGQTPTCKELVISLSKGNT</sequence>